<dbReference type="PROSITE" id="PS00012">
    <property type="entry name" value="PHOSPHOPANTETHEINE"/>
    <property type="match status" value="1"/>
</dbReference>
<name>A0A5B1BAV6_MYCSI</name>
<evidence type="ECO:0000259" key="7">
    <source>
        <dbReference type="PROSITE" id="PS50075"/>
    </source>
</evidence>
<dbReference type="Pfam" id="PF00550">
    <property type="entry name" value="PP-binding"/>
    <property type="match status" value="1"/>
</dbReference>
<reference evidence="8 9" key="1">
    <citation type="submission" date="2019-09" db="EMBL/GenBank/DDBJ databases">
        <title>Report of infection by Mycobacterium simiae a patient suffering from pulmonary tuberculosis.</title>
        <authorList>
            <person name="Mohanty P.S."/>
            <person name="Bansal A.K."/>
            <person name="Singh H."/>
            <person name="Sharma S."/>
            <person name="Patil S.A."/>
            <person name="Upadhaya P."/>
            <person name="Singh P.K."/>
            <person name="Kumar D."/>
            <person name="Kumar S."/>
            <person name="Singh R.K."/>
            <person name="Chaudhary B."/>
        </authorList>
    </citation>
    <scope>NUCLEOTIDE SEQUENCE [LARGE SCALE GENOMIC DNA]</scope>
    <source>
        <strain evidence="8 9">JAL-560-SIM</strain>
    </source>
</reference>
<keyword evidence="3" id="KW-0597">Phosphoprotein</keyword>
<dbReference type="InterPro" id="IPR050091">
    <property type="entry name" value="PKS_NRPS_Biosynth_Enz"/>
</dbReference>
<keyword evidence="2" id="KW-0596">Phosphopantetheine</keyword>
<dbReference type="EMBL" id="VTZN01000279">
    <property type="protein sequence ID" value="KAA1244810.1"/>
    <property type="molecule type" value="Genomic_DNA"/>
</dbReference>
<evidence type="ECO:0000256" key="4">
    <source>
        <dbReference type="ARBA" id="ARBA00022679"/>
    </source>
</evidence>
<feature type="non-terminal residue" evidence="8">
    <location>
        <position position="1"/>
    </location>
</feature>
<dbReference type="FunFam" id="1.10.1200.10:FF:000007">
    <property type="entry name" value="Probable polyketide synthase pks17"/>
    <property type="match status" value="1"/>
</dbReference>
<keyword evidence="9" id="KW-1185">Reference proteome</keyword>
<gene>
    <name evidence="8" type="ORF">F0Q45_24680</name>
</gene>
<comment type="pathway">
    <text evidence="1">Lipid metabolism.</text>
</comment>
<protein>
    <submittedName>
        <fullName evidence="8">Polyketide synthase</fullName>
    </submittedName>
</protein>
<keyword evidence="4" id="KW-0808">Transferase</keyword>
<evidence type="ECO:0000256" key="6">
    <source>
        <dbReference type="ARBA" id="ARBA00023098"/>
    </source>
</evidence>
<dbReference type="PROSITE" id="PS50075">
    <property type="entry name" value="CARRIER"/>
    <property type="match status" value="1"/>
</dbReference>
<evidence type="ECO:0000313" key="8">
    <source>
        <dbReference type="EMBL" id="KAA1244810.1"/>
    </source>
</evidence>
<proteinExistence type="predicted"/>
<keyword evidence="6" id="KW-0443">Lipid metabolism</keyword>
<evidence type="ECO:0000256" key="2">
    <source>
        <dbReference type="ARBA" id="ARBA00022450"/>
    </source>
</evidence>
<dbReference type="SMART" id="SM01294">
    <property type="entry name" value="PKS_PP_betabranch"/>
    <property type="match status" value="1"/>
</dbReference>
<dbReference type="InterPro" id="IPR009081">
    <property type="entry name" value="PP-bd_ACP"/>
</dbReference>
<dbReference type="InterPro" id="IPR020806">
    <property type="entry name" value="PKS_PP-bd"/>
</dbReference>
<feature type="domain" description="Carrier" evidence="7">
    <location>
        <begin position="23"/>
        <end position="101"/>
    </location>
</feature>
<evidence type="ECO:0000256" key="1">
    <source>
        <dbReference type="ARBA" id="ARBA00005189"/>
    </source>
</evidence>
<dbReference type="InterPro" id="IPR006162">
    <property type="entry name" value="Ppantetheine_attach_site"/>
</dbReference>
<evidence type="ECO:0000256" key="3">
    <source>
        <dbReference type="ARBA" id="ARBA00022553"/>
    </source>
</evidence>
<evidence type="ECO:0000256" key="5">
    <source>
        <dbReference type="ARBA" id="ARBA00022832"/>
    </source>
</evidence>
<dbReference type="GO" id="GO:0006633">
    <property type="term" value="P:fatty acid biosynthetic process"/>
    <property type="evidence" value="ECO:0007669"/>
    <property type="project" value="TreeGrafter"/>
</dbReference>
<keyword evidence="5" id="KW-0276">Fatty acid metabolism</keyword>
<dbReference type="Gene3D" id="1.10.1200.10">
    <property type="entry name" value="ACP-like"/>
    <property type="match status" value="1"/>
</dbReference>
<sequence>GESAPPPVDDYDTHRWQELDPQELHRQLVDMVCRHAASVLGHSSSHDVDAQCSFADLGFESMAGVELRNRLAAATGLVLPRTLVFDYPTAAALADHLGHQLTHGYNEESEDDRIWVLLKNIPIAELRRTGLLDKLALLAGEPEKLAADPQVTEDAIDSLSPDALIALALNTADRDETH</sequence>
<dbReference type="GO" id="GO:0031177">
    <property type="term" value="F:phosphopantetheine binding"/>
    <property type="evidence" value="ECO:0007669"/>
    <property type="project" value="InterPro"/>
</dbReference>
<dbReference type="SUPFAM" id="SSF47336">
    <property type="entry name" value="ACP-like"/>
    <property type="match status" value="1"/>
</dbReference>
<dbReference type="GO" id="GO:0004312">
    <property type="term" value="F:fatty acid synthase activity"/>
    <property type="evidence" value="ECO:0007669"/>
    <property type="project" value="TreeGrafter"/>
</dbReference>
<dbReference type="AlphaFoldDB" id="A0A5B1BAV6"/>
<organism evidence="8 9">
    <name type="scientific">Mycobacterium simiae</name>
    <name type="common">Mycobacterium habana</name>
    <dbReference type="NCBI Taxonomy" id="1784"/>
    <lineage>
        <taxon>Bacteria</taxon>
        <taxon>Bacillati</taxon>
        <taxon>Actinomycetota</taxon>
        <taxon>Actinomycetes</taxon>
        <taxon>Mycobacteriales</taxon>
        <taxon>Mycobacteriaceae</taxon>
        <taxon>Mycobacterium</taxon>
        <taxon>Mycobacterium simiae complex</taxon>
    </lineage>
</organism>
<dbReference type="Proteomes" id="UP000324701">
    <property type="component" value="Unassembled WGS sequence"/>
</dbReference>
<comment type="caution">
    <text evidence="8">The sequence shown here is derived from an EMBL/GenBank/DDBJ whole genome shotgun (WGS) entry which is preliminary data.</text>
</comment>
<dbReference type="PANTHER" id="PTHR43775:SF51">
    <property type="entry name" value="INACTIVE PHENOLPHTHIOCEROL SYNTHESIS POLYKETIDE SYNTHASE TYPE I PKS1-RELATED"/>
    <property type="match status" value="1"/>
</dbReference>
<dbReference type="SMART" id="SM00823">
    <property type="entry name" value="PKS_PP"/>
    <property type="match status" value="1"/>
</dbReference>
<evidence type="ECO:0000313" key="9">
    <source>
        <dbReference type="Proteomes" id="UP000324701"/>
    </source>
</evidence>
<dbReference type="PANTHER" id="PTHR43775">
    <property type="entry name" value="FATTY ACID SYNTHASE"/>
    <property type="match status" value="1"/>
</dbReference>
<accession>A0A5B1BAV6</accession>
<dbReference type="InterPro" id="IPR036736">
    <property type="entry name" value="ACP-like_sf"/>
</dbReference>